<evidence type="ECO:0000313" key="2">
    <source>
        <dbReference type="EMBL" id="SOB70909.1"/>
    </source>
</evidence>
<reference evidence="3" key="1">
    <citation type="submission" date="2017-09" db="EMBL/GenBank/DDBJ databases">
        <authorList>
            <person name="Shetty A S."/>
        </authorList>
    </citation>
    <scope>NUCLEOTIDE SEQUENCE [LARGE SCALE GENOMIC DNA]</scope>
</reference>
<evidence type="ECO:0000313" key="3">
    <source>
        <dbReference type="Proteomes" id="UP000217549"/>
    </source>
</evidence>
<organism evidence="2 3">
    <name type="scientific">Anaerobutyricum hallii</name>
    <dbReference type="NCBI Taxonomy" id="39488"/>
    <lineage>
        <taxon>Bacteria</taxon>
        <taxon>Bacillati</taxon>
        <taxon>Bacillota</taxon>
        <taxon>Clostridia</taxon>
        <taxon>Lachnospirales</taxon>
        <taxon>Lachnospiraceae</taxon>
        <taxon>Anaerobutyricum</taxon>
    </lineage>
</organism>
<gene>
    <name evidence="2" type="ORF">EHLA_0132</name>
</gene>
<dbReference type="GO" id="GO:0016787">
    <property type="term" value="F:hydrolase activity"/>
    <property type="evidence" value="ECO:0007669"/>
    <property type="project" value="UniProtKB-KW"/>
</dbReference>
<dbReference type="SUPFAM" id="SSF52540">
    <property type="entry name" value="P-loop containing nucleoside triphosphate hydrolases"/>
    <property type="match status" value="1"/>
</dbReference>
<dbReference type="STRING" id="39488.ERS852450_01223"/>
<feature type="coiled-coil region" evidence="1">
    <location>
        <begin position="337"/>
        <end position="398"/>
    </location>
</feature>
<accession>A0A285PMU0</accession>
<dbReference type="RefSeq" id="WP_096238937.1">
    <property type="nucleotide sequence ID" value="NZ_LT907978.1"/>
</dbReference>
<dbReference type="EMBL" id="LT907978">
    <property type="protein sequence ID" value="SOB70909.1"/>
    <property type="molecule type" value="Genomic_DNA"/>
</dbReference>
<dbReference type="AlphaFoldDB" id="A0A285PMU0"/>
<dbReference type="Proteomes" id="UP000217549">
    <property type="component" value="Chromosome I"/>
</dbReference>
<dbReference type="KEGG" id="ehl:EHLA_0132"/>
<proteinExistence type="predicted"/>
<dbReference type="Gene3D" id="3.40.50.300">
    <property type="entry name" value="P-loop containing nucleotide triphosphate hydrolases"/>
    <property type="match status" value="1"/>
</dbReference>
<dbReference type="InterPro" id="IPR027417">
    <property type="entry name" value="P-loop_NTPase"/>
</dbReference>
<keyword evidence="1" id="KW-0175">Coiled coil</keyword>
<sequence>MRTLYVHIGTPKTATTSIQMFCVENQDILNEQGYSYPLLEFTYPHVANRRNGHFLVGWLYKLNGEEDVEKEQELWDEGLAMIHKEFEKYDNVILSDENIWHASNGRKFPFWSKLMEDAKEYDYQVKIVVYIRRQDTLANSWLSQQVKEGWNTNSTIKWDSFQQKTRKVVFNYYLLLEKIAEVTGRENIIVRIFDRGKFKGKDHTIFSDFLEAIGVDYTDEFKITEEEANRSLTGNSQEILRIINTILPDDVKVRTLVRESAQDCENYKDPQNNFVMFSEEEFNKFMGRYEKWNKALAKDYLNQEEPLFNMKRKEGERWTPNNRFMYEDMVRFFGGVVIRQQRHIEELEKEITTLKDSHLETIERLSDKDLDETAKNVLQVLAEQVTKQQKDIQRALENSDKIDAVKDRSQEVKVQSLTIGNELIDVRQDQDKLEKVMKKDYENLKERDKELKAMIRELEQTSLWFRLRRKWRHITGKDAQ</sequence>
<keyword evidence="2" id="KW-0378">Hydrolase</keyword>
<name>A0A285PMU0_9FIRM</name>
<keyword evidence="3" id="KW-1185">Reference proteome</keyword>
<protein>
    <submittedName>
        <fullName evidence="2">P-loop containing nucleoside triphosphate hydrolase</fullName>
    </submittedName>
</protein>
<evidence type="ECO:0000256" key="1">
    <source>
        <dbReference type="SAM" id="Coils"/>
    </source>
</evidence>